<name>A0A6C0R1R1_9BACL</name>
<gene>
    <name evidence="1" type="ORF">ERICV_05162</name>
</gene>
<accession>A0A6C0R1R1</accession>
<organism evidence="1 2">
    <name type="scientific">Paenibacillus larvae subsp. larvae</name>
    <dbReference type="NCBI Taxonomy" id="147375"/>
    <lineage>
        <taxon>Bacteria</taxon>
        <taxon>Bacillati</taxon>
        <taxon>Bacillota</taxon>
        <taxon>Bacilli</taxon>
        <taxon>Bacillales</taxon>
        <taxon>Paenibacillaceae</taxon>
        <taxon>Paenibacillus</taxon>
    </lineage>
</organism>
<dbReference type="AlphaFoldDB" id="A0A6C0R1R1"/>
<reference evidence="1 2" key="1">
    <citation type="journal article" date="2020" name="Int. J. Med. Microbiol.">
        <title>Discovery of Paenibacillus larvae ERIC V: Phenotypic and genomic comparison to genotypes ERIC I-IV reveal different inventories of virulence factors which correlate with epidemiological prevalences of American Foulbrood.</title>
        <authorList>
            <person name="Beims H."/>
            <person name="Bunk B."/>
            <person name="Erler S."/>
            <person name="Mohr K.I."/>
            <person name="Sproer C."/>
            <person name="Pradella S."/>
            <person name="Gunther G."/>
            <person name="Rohde M."/>
            <person name="von der Ohe W."/>
            <person name="Steinert M."/>
        </authorList>
    </citation>
    <scope>NUCLEOTIDE SEQUENCE [LARGE SCALE GENOMIC DNA]</scope>
    <source>
        <strain evidence="1">Eric_V</strain>
        <plasmid evidence="1">unnamed2</plasmid>
    </source>
</reference>
<evidence type="ECO:0000313" key="1">
    <source>
        <dbReference type="EMBL" id="QHZ54146.1"/>
    </source>
</evidence>
<dbReference type="RefSeq" id="WP_172424016.1">
    <property type="nucleotide sequence ID" value="NZ_CP019720.1"/>
</dbReference>
<dbReference type="EMBL" id="CP019720">
    <property type="protein sequence ID" value="QHZ54146.1"/>
    <property type="molecule type" value="Genomic_DNA"/>
</dbReference>
<protein>
    <submittedName>
        <fullName evidence="1">Uncharacterized protein</fullName>
    </submittedName>
</protein>
<evidence type="ECO:0000313" key="2">
    <source>
        <dbReference type="Proteomes" id="UP000464330"/>
    </source>
</evidence>
<sequence>MARKMSELKMLSLLNFNGKHVAPLWFLNEIYQGRNPVGSITDLYTGETVEIDITKKDISIIYFCEGCSQKMSSESCYECRTSRHVIELPVLRKKMKSLSEQKQFSN</sequence>
<proteinExistence type="predicted"/>
<geneLocation type="plasmid" evidence="1 2">
    <name>unnamed2</name>
</geneLocation>
<keyword evidence="1" id="KW-0614">Plasmid</keyword>
<dbReference type="Proteomes" id="UP000464330">
    <property type="component" value="Plasmid unnamed2"/>
</dbReference>